<keyword evidence="3" id="KW-1185">Reference proteome</keyword>
<evidence type="ECO:0000256" key="1">
    <source>
        <dbReference type="SAM" id="MobiDB-lite"/>
    </source>
</evidence>
<comment type="caution">
    <text evidence="2">The sequence shown here is derived from an EMBL/GenBank/DDBJ whole genome shotgun (WGS) entry which is preliminary data.</text>
</comment>
<name>A0A9P7QDU2_9HYPO</name>
<gene>
    <name evidence="2" type="ORF">E4U09_003948</name>
</gene>
<dbReference type="AlphaFoldDB" id="A0A9P7QDU2"/>
<sequence length="164" mass="18957">MSRPINTQSASPASQLMDNASEQHEQLFAETSPSEDPDKSTKSTNIDHYIDAMNSLEEFRCNCVIESPSVLMSEPDKDRVIEAARKAINSCDSPYLVFHPNKTGWKVHDHCVRFVVTVIRDQMRRGLLWRDWSRRWLEICNVMYELLVDLTSTSFYISRHSCSQ</sequence>
<evidence type="ECO:0000313" key="3">
    <source>
        <dbReference type="Proteomes" id="UP000707071"/>
    </source>
</evidence>
<organism evidence="2 3">
    <name type="scientific">Claviceps aff. purpurea</name>
    <dbReference type="NCBI Taxonomy" id="1967640"/>
    <lineage>
        <taxon>Eukaryota</taxon>
        <taxon>Fungi</taxon>
        <taxon>Dikarya</taxon>
        <taxon>Ascomycota</taxon>
        <taxon>Pezizomycotina</taxon>
        <taxon>Sordariomycetes</taxon>
        <taxon>Hypocreomycetidae</taxon>
        <taxon>Hypocreales</taxon>
        <taxon>Clavicipitaceae</taxon>
        <taxon>Claviceps</taxon>
    </lineage>
</organism>
<reference evidence="2 3" key="1">
    <citation type="journal article" date="2020" name="bioRxiv">
        <title>Whole genome comparisons of ergot fungi reveals the divergence and evolution of species within the genus Claviceps are the result of varying mechanisms driving genome evolution and host range expansion.</title>
        <authorList>
            <person name="Wyka S.A."/>
            <person name="Mondo S.J."/>
            <person name="Liu M."/>
            <person name="Dettman J."/>
            <person name="Nalam V."/>
            <person name="Broders K.D."/>
        </authorList>
    </citation>
    <scope>NUCLEOTIDE SEQUENCE [LARGE SCALE GENOMIC DNA]</scope>
    <source>
        <strain evidence="2 3">Clav52</strain>
    </source>
</reference>
<protein>
    <submittedName>
        <fullName evidence="2">Uncharacterized protein</fullName>
    </submittedName>
</protein>
<accession>A0A9P7QDU2</accession>
<feature type="compositionally biased region" description="Polar residues" evidence="1">
    <location>
        <begin position="1"/>
        <end position="20"/>
    </location>
</feature>
<evidence type="ECO:0000313" key="2">
    <source>
        <dbReference type="EMBL" id="KAG6291420.1"/>
    </source>
</evidence>
<dbReference type="EMBL" id="SRRH01000313">
    <property type="protein sequence ID" value="KAG6291420.1"/>
    <property type="molecule type" value="Genomic_DNA"/>
</dbReference>
<proteinExistence type="predicted"/>
<dbReference type="Proteomes" id="UP000707071">
    <property type="component" value="Unassembled WGS sequence"/>
</dbReference>
<feature type="region of interest" description="Disordered" evidence="1">
    <location>
        <begin position="1"/>
        <end position="44"/>
    </location>
</feature>